<name>A0A3B9IQX3_9PROT</name>
<evidence type="ECO:0000313" key="3">
    <source>
        <dbReference type="Proteomes" id="UP000257706"/>
    </source>
</evidence>
<sequence>MPPAMSAMPPDRCLTRPSGCATWSRAMSPRSRRPDPRTRHLRRTPTMAGSASVIRLPAVAALLLLTAACAGHPQGPAPAAACPAGDTAMVQATLFFGLDRPGGAPQITPREFDRFVDEVVSPTFPDGFTIQQAEGGWRDTETGATIREPSRTILILAPAADAAARA</sequence>
<comment type="caution">
    <text evidence="2">The sequence shown here is derived from an EMBL/GenBank/DDBJ whole genome shotgun (WGS) entry which is preliminary data.</text>
</comment>
<gene>
    <name evidence="2" type="ORF">DCK97_19995</name>
</gene>
<reference evidence="2 3" key="1">
    <citation type="journal article" date="2018" name="Nat. Biotechnol.">
        <title>A standardized bacterial taxonomy based on genome phylogeny substantially revises the tree of life.</title>
        <authorList>
            <person name="Parks D.H."/>
            <person name="Chuvochina M."/>
            <person name="Waite D.W."/>
            <person name="Rinke C."/>
            <person name="Skarshewski A."/>
            <person name="Chaumeil P.A."/>
            <person name="Hugenholtz P."/>
        </authorList>
    </citation>
    <scope>NUCLEOTIDE SEQUENCE [LARGE SCALE GENOMIC DNA]</scope>
    <source>
        <strain evidence="2">UBA8739</strain>
    </source>
</reference>
<dbReference type="Proteomes" id="UP000257706">
    <property type="component" value="Unassembled WGS sequence"/>
</dbReference>
<feature type="non-terminal residue" evidence="2">
    <location>
        <position position="166"/>
    </location>
</feature>
<evidence type="ECO:0008006" key="4">
    <source>
        <dbReference type="Google" id="ProtNLM"/>
    </source>
</evidence>
<proteinExistence type="predicted"/>
<dbReference type="AlphaFoldDB" id="A0A3B9IQX3"/>
<feature type="region of interest" description="Disordered" evidence="1">
    <location>
        <begin position="18"/>
        <end position="48"/>
    </location>
</feature>
<accession>A0A3B9IQX3</accession>
<dbReference type="EMBL" id="DMAI01000325">
    <property type="protein sequence ID" value="HAE49703.1"/>
    <property type="molecule type" value="Genomic_DNA"/>
</dbReference>
<evidence type="ECO:0000313" key="2">
    <source>
        <dbReference type="EMBL" id="HAE49703.1"/>
    </source>
</evidence>
<dbReference type="Pfam" id="PF12098">
    <property type="entry name" value="DUF3574"/>
    <property type="match status" value="1"/>
</dbReference>
<protein>
    <recommendedName>
        <fullName evidence="4">DUF3574 domain-containing protein</fullName>
    </recommendedName>
</protein>
<evidence type="ECO:0000256" key="1">
    <source>
        <dbReference type="SAM" id="MobiDB-lite"/>
    </source>
</evidence>
<dbReference type="InterPro" id="IPR021957">
    <property type="entry name" value="DUF3574"/>
</dbReference>
<organism evidence="2 3">
    <name type="scientific">Tistrella mobilis</name>
    <dbReference type="NCBI Taxonomy" id="171437"/>
    <lineage>
        <taxon>Bacteria</taxon>
        <taxon>Pseudomonadati</taxon>
        <taxon>Pseudomonadota</taxon>
        <taxon>Alphaproteobacteria</taxon>
        <taxon>Geminicoccales</taxon>
        <taxon>Geminicoccaceae</taxon>
        <taxon>Tistrella</taxon>
    </lineage>
</organism>